<dbReference type="Proteomes" id="UP000186720">
    <property type="component" value="Unassembled WGS sequence"/>
</dbReference>
<evidence type="ECO:0000313" key="6">
    <source>
        <dbReference type="EMBL" id="OKS84942.1"/>
    </source>
</evidence>
<dbReference type="EMBL" id="MPPL01000001">
    <property type="protein sequence ID" value="OKS84942.1"/>
    <property type="molecule type" value="Genomic_DNA"/>
</dbReference>
<keyword evidence="5" id="KW-0732">Signal</keyword>
<reference evidence="6 7" key="1">
    <citation type="submission" date="2016-11" db="EMBL/GenBank/DDBJ databases">
        <title>Whole Genome Sequencing of Mucilaginibacter polytrichastri RG4-7(T) isolated from the moss sample.</title>
        <authorList>
            <person name="Li Y."/>
        </authorList>
    </citation>
    <scope>NUCLEOTIDE SEQUENCE [LARGE SCALE GENOMIC DNA]</scope>
    <source>
        <strain evidence="6 7">RG4-7</strain>
    </source>
</reference>
<dbReference type="InterPro" id="IPR006626">
    <property type="entry name" value="PbH1"/>
</dbReference>
<proteinExistence type="inferred from homology"/>
<gene>
    <name evidence="6" type="ORF">RG47T_0380</name>
</gene>
<evidence type="ECO:0000256" key="5">
    <source>
        <dbReference type="SAM" id="SignalP"/>
    </source>
</evidence>
<dbReference type="OrthoDB" id="9795222at2"/>
<evidence type="ECO:0000256" key="3">
    <source>
        <dbReference type="ARBA" id="ARBA00023295"/>
    </source>
</evidence>
<feature type="signal peptide" evidence="5">
    <location>
        <begin position="1"/>
        <end position="21"/>
    </location>
</feature>
<dbReference type="AlphaFoldDB" id="A0A1Q5ZT42"/>
<dbReference type="Gene3D" id="2.160.20.10">
    <property type="entry name" value="Single-stranded right-handed beta-helix, Pectin lyase-like"/>
    <property type="match status" value="1"/>
</dbReference>
<dbReference type="SUPFAM" id="SSF51126">
    <property type="entry name" value="Pectin lyase-like"/>
    <property type="match status" value="1"/>
</dbReference>
<evidence type="ECO:0000256" key="1">
    <source>
        <dbReference type="ARBA" id="ARBA00008834"/>
    </source>
</evidence>
<dbReference type="SMART" id="SM00710">
    <property type="entry name" value="PbH1"/>
    <property type="match status" value="8"/>
</dbReference>
<evidence type="ECO:0000256" key="2">
    <source>
        <dbReference type="ARBA" id="ARBA00022801"/>
    </source>
</evidence>
<dbReference type="InterPro" id="IPR051801">
    <property type="entry name" value="GH28_Enzymes"/>
</dbReference>
<keyword evidence="7" id="KW-1185">Reference proteome</keyword>
<feature type="chain" id="PRO_5010195681" evidence="5">
    <location>
        <begin position="22"/>
        <end position="508"/>
    </location>
</feature>
<sequence>MMLKFLNLTLFVLFAVSVCFAQKVTATSNGIFYNVKNYGATGNGKHLDQGAINKAIEACAGKGGGTVYVPAGIYLCGSIRLKSNINLYLDAGATILGAPPESKAYDEAEAFADTAYQDGGHTYFHNSLIWGEHLSNVSITGRGKIDGGGMTNKDHEHMGDPTGGSIGTGDKAIALKLCSNILIRDVTIFHGGHFAILLTGCDLVTLDNLTIDTNRDGIDIDCCTNTLVSNCRVNSPHDDAICPKSSYALNKPQITENLVITNCEVSGYEEGTLLNGKRIPAKAGWSNGRIKFGTESNGGFRNCVVSNCTFRNCNGLALEEVDGGIMENIIVTNITMQDITHYPIYVTLGKRNRGPKASTHMGTVKNILISNIYVTGADSLSGIQLTGTPGYPLQNITLQNISVQYKGGGTKEQGMKPFPELEKGYPEPFLLGANPAYGLFARHINGLHLLNISFTTAKQDNRPALIAQDVNGLEIDRFKVPEVMGNQLFQFAEVSNKDITHAAWLILK</sequence>
<dbReference type="PANTHER" id="PTHR31339">
    <property type="entry name" value="PECTIN LYASE-RELATED"/>
    <property type="match status" value="1"/>
</dbReference>
<comment type="similarity">
    <text evidence="1 4">Belongs to the glycosyl hydrolase 28 family.</text>
</comment>
<keyword evidence="2 4" id="KW-0378">Hydrolase</keyword>
<dbReference type="PANTHER" id="PTHR31339:SF9">
    <property type="entry name" value="PLASMIN AND FIBRONECTIN-BINDING PROTEIN A"/>
    <property type="match status" value="1"/>
</dbReference>
<dbReference type="InterPro" id="IPR000743">
    <property type="entry name" value="Glyco_hydro_28"/>
</dbReference>
<dbReference type="InterPro" id="IPR012334">
    <property type="entry name" value="Pectin_lyas_fold"/>
</dbReference>
<dbReference type="STRING" id="1302689.RG47T_0380"/>
<comment type="caution">
    <text evidence="6">The sequence shown here is derived from an EMBL/GenBank/DDBJ whole genome shotgun (WGS) entry which is preliminary data.</text>
</comment>
<evidence type="ECO:0000256" key="4">
    <source>
        <dbReference type="RuleBase" id="RU361169"/>
    </source>
</evidence>
<organism evidence="6 7">
    <name type="scientific">Mucilaginibacter polytrichastri</name>
    <dbReference type="NCBI Taxonomy" id="1302689"/>
    <lineage>
        <taxon>Bacteria</taxon>
        <taxon>Pseudomonadati</taxon>
        <taxon>Bacteroidota</taxon>
        <taxon>Sphingobacteriia</taxon>
        <taxon>Sphingobacteriales</taxon>
        <taxon>Sphingobacteriaceae</taxon>
        <taxon>Mucilaginibacter</taxon>
    </lineage>
</organism>
<name>A0A1Q5ZT42_9SPHI</name>
<dbReference type="InterPro" id="IPR011050">
    <property type="entry name" value="Pectin_lyase_fold/virulence"/>
</dbReference>
<accession>A0A1Q5ZT42</accession>
<evidence type="ECO:0000313" key="7">
    <source>
        <dbReference type="Proteomes" id="UP000186720"/>
    </source>
</evidence>
<dbReference type="Pfam" id="PF00295">
    <property type="entry name" value="Glyco_hydro_28"/>
    <property type="match status" value="1"/>
</dbReference>
<dbReference type="RefSeq" id="WP_091690712.1">
    <property type="nucleotide sequence ID" value="NZ_FPAM01000001.1"/>
</dbReference>
<protein>
    <submittedName>
        <fullName evidence="6">Uncharacterized protein</fullName>
    </submittedName>
</protein>
<keyword evidence="3 4" id="KW-0326">Glycosidase</keyword>